<dbReference type="EMBL" id="SLXQ01000001">
    <property type="protein sequence ID" value="TCP57248.1"/>
    <property type="molecule type" value="Genomic_DNA"/>
</dbReference>
<reference evidence="2 3" key="1">
    <citation type="submission" date="2019-03" db="EMBL/GenBank/DDBJ databases">
        <title>Genomic Encyclopedia of Type Strains, Phase IV (KMG-IV): sequencing the most valuable type-strain genomes for metagenomic binning, comparative biology and taxonomic classification.</title>
        <authorList>
            <person name="Goeker M."/>
        </authorList>
    </citation>
    <scope>NUCLEOTIDE SEQUENCE [LARGE SCALE GENOMIC DNA]</scope>
    <source>
        <strain evidence="2 3">DSM 45765</strain>
    </source>
</reference>
<evidence type="ECO:0000313" key="3">
    <source>
        <dbReference type="Proteomes" id="UP000294911"/>
    </source>
</evidence>
<evidence type="ECO:0000256" key="1">
    <source>
        <dbReference type="SAM" id="SignalP"/>
    </source>
</evidence>
<dbReference type="RefSeq" id="WP_132875748.1">
    <property type="nucleotide sequence ID" value="NZ_SLXQ01000001.1"/>
</dbReference>
<name>A0A4R2R614_9PSEU</name>
<evidence type="ECO:0000313" key="2">
    <source>
        <dbReference type="EMBL" id="TCP57248.1"/>
    </source>
</evidence>
<dbReference type="OrthoDB" id="3482508at2"/>
<organism evidence="2 3">
    <name type="scientific">Tamaricihabitans halophyticus</name>
    <dbReference type="NCBI Taxonomy" id="1262583"/>
    <lineage>
        <taxon>Bacteria</taxon>
        <taxon>Bacillati</taxon>
        <taxon>Actinomycetota</taxon>
        <taxon>Actinomycetes</taxon>
        <taxon>Pseudonocardiales</taxon>
        <taxon>Pseudonocardiaceae</taxon>
        <taxon>Tamaricihabitans</taxon>
    </lineage>
</organism>
<evidence type="ECO:0008006" key="4">
    <source>
        <dbReference type="Google" id="ProtNLM"/>
    </source>
</evidence>
<accession>A0A4R2R614</accession>
<proteinExistence type="predicted"/>
<sequence length="85" mass="9093">MAKLSRAFGLLLAGTGAAHFAAPQAFESISKTAFPEDTTTWVYRNGATEVALGLALTSRRTRKLGTIGLLGYTAWLGGRFMTAQR</sequence>
<keyword evidence="1" id="KW-0732">Signal</keyword>
<dbReference type="Proteomes" id="UP000294911">
    <property type="component" value="Unassembled WGS sequence"/>
</dbReference>
<feature type="chain" id="PRO_5039059758" description="DoxX-like protein" evidence="1">
    <location>
        <begin position="22"/>
        <end position="85"/>
    </location>
</feature>
<protein>
    <recommendedName>
        <fullName evidence="4">DoxX-like protein</fullName>
    </recommendedName>
</protein>
<feature type="signal peptide" evidence="1">
    <location>
        <begin position="1"/>
        <end position="21"/>
    </location>
</feature>
<gene>
    <name evidence="2" type="ORF">EV191_1011201</name>
</gene>
<dbReference type="AlphaFoldDB" id="A0A4R2R614"/>
<keyword evidence="3" id="KW-1185">Reference proteome</keyword>
<comment type="caution">
    <text evidence="2">The sequence shown here is derived from an EMBL/GenBank/DDBJ whole genome shotgun (WGS) entry which is preliminary data.</text>
</comment>